<evidence type="ECO:0000313" key="4">
    <source>
        <dbReference type="Proteomes" id="UP001634007"/>
    </source>
</evidence>
<dbReference type="AlphaFoldDB" id="A0ABD3L6G7"/>
<feature type="region of interest" description="Disordered" evidence="2">
    <location>
        <begin position="1"/>
        <end position="24"/>
    </location>
</feature>
<evidence type="ECO:0000256" key="1">
    <source>
        <dbReference type="SAM" id="Coils"/>
    </source>
</evidence>
<keyword evidence="1" id="KW-0175">Coiled coil</keyword>
<accession>A0ABD3L6G7</accession>
<gene>
    <name evidence="3" type="ORF">ACJRO7_014538</name>
</gene>
<dbReference type="Proteomes" id="UP001634007">
    <property type="component" value="Unassembled WGS sequence"/>
</dbReference>
<reference evidence="3 4" key="1">
    <citation type="submission" date="2024-11" db="EMBL/GenBank/DDBJ databases">
        <title>Chromosome-level genome assembly of Eucalyptus globulus Labill. provides insights into its genome evolution.</title>
        <authorList>
            <person name="Li X."/>
        </authorList>
    </citation>
    <scope>NUCLEOTIDE SEQUENCE [LARGE SCALE GENOMIC DNA]</scope>
    <source>
        <strain evidence="3">CL2024</strain>
        <tissue evidence="3">Fresh tender leaves</tissue>
    </source>
</reference>
<feature type="compositionally biased region" description="Polar residues" evidence="2">
    <location>
        <begin position="364"/>
        <end position="376"/>
    </location>
</feature>
<comment type="caution">
    <text evidence="3">The sequence shown here is derived from an EMBL/GenBank/DDBJ whole genome shotgun (WGS) entry which is preliminary data.</text>
</comment>
<evidence type="ECO:0000313" key="3">
    <source>
        <dbReference type="EMBL" id="KAL3745451.1"/>
    </source>
</evidence>
<name>A0ABD3L6G7_EUCGL</name>
<dbReference type="PANTHER" id="PTHR47242:SF1">
    <property type="entry name" value="TRAF-LIKE FAMILY PROTEIN"/>
    <property type="match status" value="1"/>
</dbReference>
<organism evidence="3 4">
    <name type="scientific">Eucalyptus globulus</name>
    <name type="common">Tasmanian blue gum</name>
    <dbReference type="NCBI Taxonomy" id="34317"/>
    <lineage>
        <taxon>Eukaryota</taxon>
        <taxon>Viridiplantae</taxon>
        <taxon>Streptophyta</taxon>
        <taxon>Embryophyta</taxon>
        <taxon>Tracheophyta</taxon>
        <taxon>Spermatophyta</taxon>
        <taxon>Magnoliopsida</taxon>
        <taxon>eudicotyledons</taxon>
        <taxon>Gunneridae</taxon>
        <taxon>Pentapetalae</taxon>
        <taxon>rosids</taxon>
        <taxon>malvids</taxon>
        <taxon>Myrtales</taxon>
        <taxon>Myrtaceae</taxon>
        <taxon>Myrtoideae</taxon>
        <taxon>Eucalypteae</taxon>
        <taxon>Eucalyptus</taxon>
    </lineage>
</organism>
<dbReference type="EMBL" id="JBJKBG010000003">
    <property type="protein sequence ID" value="KAL3745451.1"/>
    <property type="molecule type" value="Genomic_DNA"/>
</dbReference>
<feature type="region of interest" description="Disordered" evidence="2">
    <location>
        <begin position="364"/>
        <end position="401"/>
    </location>
</feature>
<dbReference type="PANTHER" id="PTHR47242">
    <property type="entry name" value="TRAF-LIKE FAMILY PROTEIN"/>
    <property type="match status" value="1"/>
</dbReference>
<keyword evidence="4" id="KW-1185">Reference proteome</keyword>
<sequence length="430" mass="49567">MKAEMDCFAREKKESSEPVRDVENQPEWLRSERVEEIAKLTSEKKALQDSLCDAESQILQLKTRHSEELEKVVKEKDALAVRLKIAEAGRKSSDEELKRYEMENVTREEIRQSLEDEIRRLRQTVGQTEGEKREKEEQIAQREKCIHDMEAQLEACQEYIQSLDTQLREDMSRHAPLYGAGLDALSMKELETISHIHEEGLRQIHAIQQQHVGMHHSTGHVNDELKKVAEEKDPLAERLKSAEAGRKRSDEEPKRYEMENVTGEEIRQSLEDEIRRLRETVGQTEGEKRKKEEQIAEYKERINGMQARLEAYQEYIQSLDTQLREEMSRHAPLYGAGLDALSMTELETISRIHEEGLRQIHAIQQQRKGSPLSSPIMSPHTLPLHNHGLYPTTPPQVAAGLPPSVMPNGIGMHHSNRHVNSAMGPWFNHK</sequence>
<proteinExistence type="predicted"/>
<evidence type="ECO:0000256" key="2">
    <source>
        <dbReference type="SAM" id="MobiDB-lite"/>
    </source>
</evidence>
<feature type="coiled-coil region" evidence="1">
    <location>
        <begin position="260"/>
        <end position="322"/>
    </location>
</feature>
<feature type="coiled-coil region" evidence="1">
    <location>
        <begin position="83"/>
        <end position="166"/>
    </location>
</feature>
<feature type="region of interest" description="Disordered" evidence="2">
    <location>
        <begin position="229"/>
        <end position="255"/>
    </location>
</feature>
<protein>
    <submittedName>
        <fullName evidence="3">Uncharacterized protein</fullName>
    </submittedName>
</protein>